<dbReference type="InterPro" id="IPR023064">
    <property type="entry name" value="D-ribose_pyranase"/>
</dbReference>
<dbReference type="Gene3D" id="3.40.1650.10">
    <property type="entry name" value="RbsD-like domain"/>
    <property type="match status" value="1"/>
</dbReference>
<proteinExistence type="predicted"/>
<keyword evidence="3" id="KW-0963">Cytoplasm</keyword>
<evidence type="ECO:0000256" key="1">
    <source>
        <dbReference type="ARBA" id="ARBA00000223"/>
    </source>
</evidence>
<dbReference type="RefSeq" id="WP_349217063.1">
    <property type="nucleotide sequence ID" value="NZ_JBBMFA010000111.1"/>
</dbReference>
<evidence type="ECO:0000313" key="6">
    <source>
        <dbReference type="EMBL" id="MEQ2521602.1"/>
    </source>
</evidence>
<dbReference type="PANTHER" id="PTHR37831:SF1">
    <property type="entry name" value="D-RIBOSE PYRANASE"/>
    <property type="match status" value="1"/>
</dbReference>
<organism evidence="6 7">
    <name type="scientific">Ruthenibacterium intestinale</name>
    <dbReference type="NCBI Taxonomy" id="3133163"/>
    <lineage>
        <taxon>Bacteria</taxon>
        <taxon>Bacillati</taxon>
        <taxon>Bacillota</taxon>
        <taxon>Clostridia</taxon>
        <taxon>Eubacteriales</taxon>
        <taxon>Oscillospiraceae</taxon>
        <taxon>Ruthenibacterium</taxon>
    </lineage>
</organism>
<dbReference type="Pfam" id="PF05025">
    <property type="entry name" value="RbsD_FucU"/>
    <property type="match status" value="1"/>
</dbReference>
<gene>
    <name evidence="6" type="primary">rbsD</name>
    <name evidence="6" type="ORF">WMO24_14370</name>
</gene>
<evidence type="ECO:0000256" key="2">
    <source>
        <dbReference type="ARBA" id="ARBA00012862"/>
    </source>
</evidence>
<name>A0ABV1GID4_9FIRM</name>
<dbReference type="GO" id="GO:0062193">
    <property type="term" value="F:D-ribose pyranase activity"/>
    <property type="evidence" value="ECO:0007669"/>
    <property type="project" value="UniProtKB-EC"/>
</dbReference>
<comment type="catalytic activity">
    <reaction evidence="1">
        <text>beta-D-ribopyranose = beta-D-ribofuranose</text>
        <dbReference type="Rhea" id="RHEA:25432"/>
        <dbReference type="ChEBI" id="CHEBI:27476"/>
        <dbReference type="ChEBI" id="CHEBI:47002"/>
        <dbReference type="EC" id="5.4.99.62"/>
    </reaction>
</comment>
<dbReference type="EC" id="5.4.99.62" evidence="2"/>
<dbReference type="NCBIfam" id="NF008761">
    <property type="entry name" value="PRK11797.1"/>
    <property type="match status" value="1"/>
</dbReference>
<keyword evidence="7" id="KW-1185">Reference proteome</keyword>
<dbReference type="InterPro" id="IPR007721">
    <property type="entry name" value="RbsD_FucU"/>
</dbReference>
<accession>A0ABV1GID4</accession>
<evidence type="ECO:0000256" key="3">
    <source>
        <dbReference type="ARBA" id="ARBA00022490"/>
    </source>
</evidence>
<evidence type="ECO:0000313" key="7">
    <source>
        <dbReference type="Proteomes" id="UP001477672"/>
    </source>
</evidence>
<evidence type="ECO:0000256" key="4">
    <source>
        <dbReference type="ARBA" id="ARBA00023235"/>
    </source>
</evidence>
<dbReference type="SUPFAM" id="SSF102546">
    <property type="entry name" value="RbsD-like"/>
    <property type="match status" value="1"/>
</dbReference>
<protein>
    <recommendedName>
        <fullName evidence="2">D-ribose pyranase</fullName>
        <ecNumber evidence="2">5.4.99.62</ecNumber>
    </recommendedName>
</protein>
<dbReference type="Proteomes" id="UP001477672">
    <property type="component" value="Unassembled WGS sequence"/>
</dbReference>
<evidence type="ECO:0000256" key="5">
    <source>
        <dbReference type="ARBA" id="ARBA00023277"/>
    </source>
</evidence>
<dbReference type="EMBL" id="JBBMFA010000111">
    <property type="protein sequence ID" value="MEQ2521602.1"/>
    <property type="molecule type" value="Genomic_DNA"/>
</dbReference>
<keyword evidence="5" id="KW-0119">Carbohydrate metabolism</keyword>
<dbReference type="InterPro" id="IPR023750">
    <property type="entry name" value="RbsD-like_sf"/>
</dbReference>
<dbReference type="PANTHER" id="PTHR37831">
    <property type="entry name" value="D-RIBOSE PYRANASE"/>
    <property type="match status" value="1"/>
</dbReference>
<reference evidence="6 7" key="1">
    <citation type="submission" date="2024-03" db="EMBL/GenBank/DDBJ databases">
        <title>Human intestinal bacterial collection.</title>
        <authorList>
            <person name="Pauvert C."/>
            <person name="Hitch T.C.A."/>
            <person name="Clavel T."/>
        </authorList>
    </citation>
    <scope>NUCLEOTIDE SEQUENCE [LARGE SCALE GENOMIC DNA]</scope>
    <source>
        <strain evidence="6 7">CLA-JM-H11</strain>
    </source>
</reference>
<comment type="caution">
    <text evidence="6">The sequence shown here is derived from an EMBL/GenBank/DDBJ whole genome shotgun (WGS) entry which is preliminary data.</text>
</comment>
<sequence length="134" mass="14991">MLKNGILNPQVNCALSKMTHLDTMLVSDAAMPLPQNAERIDLAFTLGIPPLVPVVEGILEECIIEKVYMANEMKQYSPDLFAEYEKLFAARQIPIECIPHAKMLEMTAECKAAIRTGENRYHYSSVLLVCGCPY</sequence>
<keyword evidence="4 6" id="KW-0413">Isomerase</keyword>